<evidence type="ECO:0008006" key="3">
    <source>
        <dbReference type="Google" id="ProtNLM"/>
    </source>
</evidence>
<name>A0A2P2JUF0_RHIMU</name>
<evidence type="ECO:0000313" key="2">
    <source>
        <dbReference type="EMBL" id="MBW97082.1"/>
    </source>
</evidence>
<reference evidence="2" key="1">
    <citation type="submission" date="2018-02" db="EMBL/GenBank/DDBJ databases">
        <title>Rhizophora mucronata_Transcriptome.</title>
        <authorList>
            <person name="Meera S.P."/>
            <person name="Sreeshan A."/>
            <person name="Augustine A."/>
        </authorList>
    </citation>
    <scope>NUCLEOTIDE SEQUENCE</scope>
    <source>
        <tissue evidence="2">Leaf</tissue>
    </source>
</reference>
<sequence>MAATLSMCTCMVVLPLHTSSLITGFVFCIKSDVEDISSVHFWKRILCSHGNLMEVKIHQKLHQTVAYNCFTEM</sequence>
<evidence type="ECO:0000256" key="1">
    <source>
        <dbReference type="SAM" id="SignalP"/>
    </source>
</evidence>
<dbReference type="AlphaFoldDB" id="A0A2P2JUF0"/>
<feature type="signal peptide" evidence="1">
    <location>
        <begin position="1"/>
        <end position="24"/>
    </location>
</feature>
<dbReference type="EMBL" id="GGEC01016599">
    <property type="protein sequence ID" value="MBW97082.1"/>
    <property type="molecule type" value="Transcribed_RNA"/>
</dbReference>
<organism evidence="2">
    <name type="scientific">Rhizophora mucronata</name>
    <name type="common">Asiatic mangrove</name>
    <dbReference type="NCBI Taxonomy" id="61149"/>
    <lineage>
        <taxon>Eukaryota</taxon>
        <taxon>Viridiplantae</taxon>
        <taxon>Streptophyta</taxon>
        <taxon>Embryophyta</taxon>
        <taxon>Tracheophyta</taxon>
        <taxon>Spermatophyta</taxon>
        <taxon>Magnoliopsida</taxon>
        <taxon>eudicotyledons</taxon>
        <taxon>Gunneridae</taxon>
        <taxon>Pentapetalae</taxon>
        <taxon>rosids</taxon>
        <taxon>fabids</taxon>
        <taxon>Malpighiales</taxon>
        <taxon>Rhizophoraceae</taxon>
        <taxon>Rhizophora</taxon>
    </lineage>
</organism>
<accession>A0A2P2JUF0</accession>
<keyword evidence="1" id="KW-0732">Signal</keyword>
<proteinExistence type="predicted"/>
<protein>
    <recommendedName>
        <fullName evidence="3">Secreted protein</fullName>
    </recommendedName>
</protein>
<feature type="chain" id="PRO_5015174486" description="Secreted protein" evidence="1">
    <location>
        <begin position="25"/>
        <end position="73"/>
    </location>
</feature>